<organism evidence="1 2">
    <name type="scientific">Smittium culicis</name>
    <dbReference type="NCBI Taxonomy" id="133412"/>
    <lineage>
        <taxon>Eukaryota</taxon>
        <taxon>Fungi</taxon>
        <taxon>Fungi incertae sedis</taxon>
        <taxon>Zoopagomycota</taxon>
        <taxon>Kickxellomycotina</taxon>
        <taxon>Harpellomycetes</taxon>
        <taxon>Harpellales</taxon>
        <taxon>Legeriomycetaceae</taxon>
        <taxon>Smittium</taxon>
    </lineage>
</organism>
<reference evidence="2" key="1">
    <citation type="submission" date="2017-01" db="EMBL/GenBank/DDBJ databases">
        <authorList>
            <person name="Wang Y."/>
            <person name="White M."/>
            <person name="Kvist S."/>
            <person name="Moncalvo J.-M."/>
        </authorList>
    </citation>
    <scope>NUCLEOTIDE SEQUENCE [LARGE SCALE GENOMIC DNA]</scope>
    <source>
        <strain evidence="2">ID-206-W2</strain>
    </source>
</reference>
<comment type="caution">
    <text evidence="1">The sequence shown here is derived from an EMBL/GenBank/DDBJ whole genome shotgun (WGS) entry which is preliminary data.</text>
</comment>
<keyword evidence="2" id="KW-1185">Reference proteome</keyword>
<dbReference type="Proteomes" id="UP000187429">
    <property type="component" value="Unassembled WGS sequence"/>
</dbReference>
<sequence length="54" mass="6321">MTRGNAADPPSHQAPMLVFRERRLSAFWIRSGNQMADFHIGVTRVIFTRSRWTF</sequence>
<name>A0A1R1XQU0_9FUNG</name>
<dbReference type="AlphaFoldDB" id="A0A1R1XQU0"/>
<protein>
    <submittedName>
        <fullName evidence="1">Uncharacterized protein</fullName>
    </submittedName>
</protein>
<feature type="non-terminal residue" evidence="1">
    <location>
        <position position="54"/>
    </location>
</feature>
<accession>A0A1R1XQU0</accession>
<gene>
    <name evidence="1" type="ORF">AYI69_g7616</name>
</gene>
<dbReference type="EMBL" id="LSSM01003730">
    <property type="protein sequence ID" value="OMJ16964.1"/>
    <property type="molecule type" value="Genomic_DNA"/>
</dbReference>
<proteinExistence type="predicted"/>
<evidence type="ECO:0000313" key="2">
    <source>
        <dbReference type="Proteomes" id="UP000187429"/>
    </source>
</evidence>
<evidence type="ECO:0000313" key="1">
    <source>
        <dbReference type="EMBL" id="OMJ16964.1"/>
    </source>
</evidence>